<evidence type="ECO:0000259" key="1">
    <source>
        <dbReference type="PROSITE" id="PS50011"/>
    </source>
</evidence>
<accession>A0A9D1RER0</accession>
<gene>
    <name evidence="2" type="ORF">IAA48_01735</name>
</gene>
<name>A0A9D1RER0_9FIRM</name>
<dbReference type="Gene3D" id="3.30.200.20">
    <property type="entry name" value="Phosphorylase Kinase, domain 1"/>
    <property type="match status" value="1"/>
</dbReference>
<dbReference type="PANTHER" id="PTHR21310">
    <property type="entry name" value="AMINOGLYCOSIDE PHOSPHOTRANSFERASE-RELATED-RELATED"/>
    <property type="match status" value="1"/>
</dbReference>
<dbReference type="Gene3D" id="3.90.1200.10">
    <property type="match status" value="1"/>
</dbReference>
<feature type="domain" description="Protein kinase" evidence="1">
    <location>
        <begin position="18"/>
        <end position="215"/>
    </location>
</feature>
<dbReference type="Pfam" id="PF01636">
    <property type="entry name" value="APH"/>
    <property type="match status" value="1"/>
</dbReference>
<comment type="caution">
    <text evidence="2">The sequence shown here is derived from an EMBL/GenBank/DDBJ whole genome shotgun (WGS) entry which is preliminary data.</text>
</comment>
<dbReference type="GO" id="GO:0004672">
    <property type="term" value="F:protein kinase activity"/>
    <property type="evidence" value="ECO:0007669"/>
    <property type="project" value="InterPro"/>
</dbReference>
<sequence length="215" mass="24675">MKYSLEQAKNIVSDLIQVNSIEFIGYGNHSEAFCINGDMVLKLPKHHKASECLKIEMQVLQELTQKMPVEIPNVLFNGTFLSGCEEFVYFVSKRLNGKNLTKEEFLLLDEQTLFHNAAIIAEFLYRLHSEKNVFAIKKDLVLLHGDLSLNHILFNDKNLVCGILDFADSRVGKPESDFVYLLDEEDTEEFGTDFGKLVLSLYKSYKFSVGERNFF</sequence>
<dbReference type="InterPro" id="IPR000719">
    <property type="entry name" value="Prot_kinase_dom"/>
</dbReference>
<reference evidence="2" key="2">
    <citation type="submission" date="2021-04" db="EMBL/GenBank/DDBJ databases">
        <authorList>
            <person name="Gilroy R."/>
        </authorList>
    </citation>
    <scope>NUCLEOTIDE SEQUENCE</scope>
    <source>
        <strain evidence="2">421</strain>
    </source>
</reference>
<dbReference type="GO" id="GO:0005524">
    <property type="term" value="F:ATP binding"/>
    <property type="evidence" value="ECO:0007669"/>
    <property type="project" value="InterPro"/>
</dbReference>
<evidence type="ECO:0000313" key="3">
    <source>
        <dbReference type="Proteomes" id="UP000824205"/>
    </source>
</evidence>
<proteinExistence type="predicted"/>
<dbReference type="InterPro" id="IPR011009">
    <property type="entry name" value="Kinase-like_dom_sf"/>
</dbReference>
<dbReference type="PROSITE" id="PS50011">
    <property type="entry name" value="PROTEIN_KINASE_DOM"/>
    <property type="match status" value="1"/>
</dbReference>
<evidence type="ECO:0000313" key="2">
    <source>
        <dbReference type="EMBL" id="HIW85196.1"/>
    </source>
</evidence>
<dbReference type="SUPFAM" id="SSF56112">
    <property type="entry name" value="Protein kinase-like (PK-like)"/>
    <property type="match status" value="1"/>
</dbReference>
<organism evidence="2 3">
    <name type="scientific">Candidatus Eubacterium faecipullorum</name>
    <dbReference type="NCBI Taxonomy" id="2838571"/>
    <lineage>
        <taxon>Bacteria</taxon>
        <taxon>Bacillati</taxon>
        <taxon>Bacillota</taxon>
        <taxon>Clostridia</taxon>
        <taxon>Eubacteriales</taxon>
        <taxon>Eubacteriaceae</taxon>
        <taxon>Eubacterium</taxon>
    </lineage>
</organism>
<protein>
    <submittedName>
        <fullName evidence="2">Phosphotransferase</fullName>
    </submittedName>
</protein>
<dbReference type="EMBL" id="DXGE01000009">
    <property type="protein sequence ID" value="HIW85196.1"/>
    <property type="molecule type" value="Genomic_DNA"/>
</dbReference>
<dbReference type="Proteomes" id="UP000824205">
    <property type="component" value="Unassembled WGS sequence"/>
</dbReference>
<dbReference type="AlphaFoldDB" id="A0A9D1RER0"/>
<dbReference type="InterPro" id="IPR051678">
    <property type="entry name" value="AGP_Transferase"/>
</dbReference>
<reference evidence="2" key="1">
    <citation type="journal article" date="2021" name="PeerJ">
        <title>Extensive microbial diversity within the chicken gut microbiome revealed by metagenomics and culture.</title>
        <authorList>
            <person name="Gilroy R."/>
            <person name="Ravi A."/>
            <person name="Getino M."/>
            <person name="Pursley I."/>
            <person name="Horton D.L."/>
            <person name="Alikhan N.F."/>
            <person name="Baker D."/>
            <person name="Gharbi K."/>
            <person name="Hall N."/>
            <person name="Watson M."/>
            <person name="Adriaenssens E.M."/>
            <person name="Foster-Nyarko E."/>
            <person name="Jarju S."/>
            <person name="Secka A."/>
            <person name="Antonio M."/>
            <person name="Oren A."/>
            <person name="Chaudhuri R.R."/>
            <person name="La Ragione R."/>
            <person name="Hildebrand F."/>
            <person name="Pallen M.J."/>
        </authorList>
    </citation>
    <scope>NUCLEOTIDE SEQUENCE</scope>
    <source>
        <strain evidence="2">421</strain>
    </source>
</reference>
<dbReference type="InterPro" id="IPR002575">
    <property type="entry name" value="Aminoglycoside_PTrfase"/>
</dbReference>
<dbReference type="PANTHER" id="PTHR21310:SF15">
    <property type="entry name" value="AMINOGLYCOSIDE PHOSPHOTRANSFERASE DOMAIN-CONTAINING PROTEIN"/>
    <property type="match status" value="1"/>
</dbReference>